<gene>
    <name evidence="1" type="ORF">FHR82_008924</name>
</gene>
<dbReference type="Proteomes" id="UP000520767">
    <property type="component" value="Unassembled WGS sequence"/>
</dbReference>
<dbReference type="EMBL" id="JACHJQ010000015">
    <property type="protein sequence ID" value="MBB4912652.1"/>
    <property type="molecule type" value="Genomic_DNA"/>
</dbReference>
<dbReference type="RefSeq" id="WP_184816634.1">
    <property type="nucleotide sequence ID" value="NZ_JACHJQ010000015.1"/>
</dbReference>
<evidence type="ECO:0000313" key="1">
    <source>
        <dbReference type="EMBL" id="MBB4912652.1"/>
    </source>
</evidence>
<protein>
    <submittedName>
        <fullName evidence="1">Uncharacterized protein</fullName>
    </submittedName>
</protein>
<organism evidence="1 2">
    <name type="scientific">Actinophytocola algeriensis</name>
    <dbReference type="NCBI Taxonomy" id="1768010"/>
    <lineage>
        <taxon>Bacteria</taxon>
        <taxon>Bacillati</taxon>
        <taxon>Actinomycetota</taxon>
        <taxon>Actinomycetes</taxon>
        <taxon>Pseudonocardiales</taxon>
        <taxon>Pseudonocardiaceae</taxon>
    </lineage>
</organism>
<dbReference type="AlphaFoldDB" id="A0A7W7QFJ9"/>
<reference evidence="1 2" key="1">
    <citation type="submission" date="2020-08" db="EMBL/GenBank/DDBJ databases">
        <title>Genomic Encyclopedia of Type Strains, Phase III (KMG-III): the genomes of soil and plant-associated and newly described type strains.</title>
        <authorList>
            <person name="Whitman W."/>
        </authorList>
    </citation>
    <scope>NUCLEOTIDE SEQUENCE [LARGE SCALE GENOMIC DNA]</scope>
    <source>
        <strain evidence="1 2">CECT 8960</strain>
    </source>
</reference>
<proteinExistence type="predicted"/>
<sequence length="51" mass="5749">MRVAHKLCQLFQATEQHAKLANSGTRPLRVANAMDNNILREQAEGSWKTRG</sequence>
<comment type="caution">
    <text evidence="1">The sequence shown here is derived from an EMBL/GenBank/DDBJ whole genome shotgun (WGS) entry which is preliminary data.</text>
</comment>
<accession>A0A7W7QFJ9</accession>
<keyword evidence="2" id="KW-1185">Reference proteome</keyword>
<name>A0A7W7QFJ9_9PSEU</name>
<evidence type="ECO:0000313" key="2">
    <source>
        <dbReference type="Proteomes" id="UP000520767"/>
    </source>
</evidence>